<keyword evidence="4 8" id="KW-0479">Metal-binding</keyword>
<evidence type="ECO:0008006" key="14">
    <source>
        <dbReference type="Google" id="ProtNLM"/>
    </source>
</evidence>
<dbReference type="InterPro" id="IPR011032">
    <property type="entry name" value="GroES-like_sf"/>
</dbReference>
<evidence type="ECO:0000256" key="6">
    <source>
        <dbReference type="ARBA" id="ARBA00023002"/>
    </source>
</evidence>
<sequence>MAASTKSTGQYLHQAKDFRLETRDIGRLAPNEVQVAIRSTTLCGSDLHYYQHFSNGDILVREPLCLGHESAGEIVALGSDVTYLSVGDPVALEVGVPCDTCELCQSGRYNICPHLRFRSSGSKFPHYQGTLQQLVNHPAKWVHKLPPELGFEMGALLEPLSVAIQAVRRAEQRLVSGAGGGCLIFGAGAIGLLVSMAAQAAGIRKVVMADIDRGRLQFARENGFASVTHTVKPRRGENIQEKLEIARDTANELAGQTWDNGSELGKIPLVFECTGVESCLQTSIYAAKSGGSIVLIGLGVPVHTLPISEATAREIDVIPTWRYANTYPRAIQVATASVTGKPLGGKPLPDLQSLVTHRYNGLQTIDEAFSVAGKKLPRRLPAAESHARKVHAGNIEY</sequence>
<evidence type="ECO:0000259" key="10">
    <source>
        <dbReference type="Pfam" id="PF00107"/>
    </source>
</evidence>
<evidence type="ECO:0000313" key="13">
    <source>
        <dbReference type="Proteomes" id="UP000237481"/>
    </source>
</evidence>
<comment type="pathway">
    <text evidence="2">Carbohydrate degradation.</text>
</comment>
<evidence type="ECO:0000256" key="5">
    <source>
        <dbReference type="ARBA" id="ARBA00022833"/>
    </source>
</evidence>
<feature type="domain" description="Alcohol dehydrogenase-like C-terminal" evidence="10">
    <location>
        <begin position="189"/>
        <end position="333"/>
    </location>
</feature>
<keyword evidence="5 8" id="KW-0862">Zinc</keyword>
<dbReference type="InterPro" id="IPR045306">
    <property type="entry name" value="SDH-like"/>
</dbReference>
<gene>
    <name evidence="12" type="ORF">TPAR_02974</name>
</gene>
<evidence type="ECO:0000259" key="11">
    <source>
        <dbReference type="Pfam" id="PF08240"/>
    </source>
</evidence>
<evidence type="ECO:0000256" key="4">
    <source>
        <dbReference type="ARBA" id="ARBA00022723"/>
    </source>
</evidence>
<evidence type="ECO:0000256" key="7">
    <source>
        <dbReference type="ARBA" id="ARBA00023027"/>
    </source>
</evidence>
<dbReference type="InterPro" id="IPR013154">
    <property type="entry name" value="ADH-like_N"/>
</dbReference>
<evidence type="ECO:0000256" key="8">
    <source>
        <dbReference type="RuleBase" id="RU361277"/>
    </source>
</evidence>
<keyword evidence="9" id="KW-0812">Transmembrane</keyword>
<evidence type="ECO:0000256" key="3">
    <source>
        <dbReference type="ARBA" id="ARBA00008072"/>
    </source>
</evidence>
<dbReference type="OrthoDB" id="5363962at2759"/>
<dbReference type="Pfam" id="PF08240">
    <property type="entry name" value="ADH_N"/>
    <property type="match status" value="1"/>
</dbReference>
<dbReference type="Gene3D" id="3.40.50.720">
    <property type="entry name" value="NAD(P)-binding Rossmann-like Domain"/>
    <property type="match status" value="1"/>
</dbReference>
<comment type="similarity">
    <text evidence="3 8">Belongs to the zinc-containing alcohol dehydrogenase family.</text>
</comment>
<dbReference type="GO" id="GO:0006062">
    <property type="term" value="P:sorbitol catabolic process"/>
    <property type="evidence" value="ECO:0007669"/>
    <property type="project" value="TreeGrafter"/>
</dbReference>
<dbReference type="STRING" id="94208.A0A2S4L322"/>
<dbReference type="SUPFAM" id="SSF51735">
    <property type="entry name" value="NAD(P)-binding Rossmann-fold domains"/>
    <property type="match status" value="1"/>
</dbReference>
<dbReference type="PANTHER" id="PTHR43161:SF25">
    <property type="entry name" value="ALCOHOL DEHYDROGENASE, PUTATIVE (AFU_ORTHOLOGUE AFUA_1G14390)-RELATED"/>
    <property type="match status" value="1"/>
</dbReference>
<feature type="domain" description="Alcohol dehydrogenase-like N-terminal" evidence="11">
    <location>
        <begin position="30"/>
        <end position="146"/>
    </location>
</feature>
<dbReference type="GO" id="GO:0008270">
    <property type="term" value="F:zinc ion binding"/>
    <property type="evidence" value="ECO:0007669"/>
    <property type="project" value="InterPro"/>
</dbReference>
<keyword evidence="7" id="KW-0520">NAD</keyword>
<comment type="cofactor">
    <cofactor evidence="1 8">
        <name>Zn(2+)</name>
        <dbReference type="ChEBI" id="CHEBI:29105"/>
    </cofactor>
</comment>
<accession>A0A2S4L322</accession>
<dbReference type="EMBL" id="PKSG01000296">
    <property type="protein sequence ID" value="POR36840.1"/>
    <property type="molecule type" value="Genomic_DNA"/>
</dbReference>
<dbReference type="InterPro" id="IPR036291">
    <property type="entry name" value="NAD(P)-bd_dom_sf"/>
</dbReference>
<dbReference type="SUPFAM" id="SSF50129">
    <property type="entry name" value="GroES-like"/>
    <property type="match status" value="1"/>
</dbReference>
<dbReference type="Pfam" id="PF00107">
    <property type="entry name" value="ADH_zinc_N"/>
    <property type="match status" value="1"/>
</dbReference>
<dbReference type="CDD" id="cd05285">
    <property type="entry name" value="sorbitol_DH"/>
    <property type="match status" value="1"/>
</dbReference>
<evidence type="ECO:0000313" key="12">
    <source>
        <dbReference type="EMBL" id="POR36840.1"/>
    </source>
</evidence>
<dbReference type="Gene3D" id="3.90.180.10">
    <property type="entry name" value="Medium-chain alcohol dehydrogenases, catalytic domain"/>
    <property type="match status" value="1"/>
</dbReference>
<evidence type="ECO:0000256" key="9">
    <source>
        <dbReference type="SAM" id="Phobius"/>
    </source>
</evidence>
<name>A0A2S4L322_9HYPO</name>
<comment type="caution">
    <text evidence="12">The sequence shown here is derived from an EMBL/GenBank/DDBJ whole genome shotgun (WGS) entry which is preliminary data.</text>
</comment>
<evidence type="ECO:0000256" key="1">
    <source>
        <dbReference type="ARBA" id="ARBA00001947"/>
    </source>
</evidence>
<protein>
    <recommendedName>
        <fullName evidence="14">Sorbitol dehydrogenase</fullName>
    </recommendedName>
</protein>
<evidence type="ECO:0000256" key="2">
    <source>
        <dbReference type="ARBA" id="ARBA00004921"/>
    </source>
</evidence>
<feature type="transmembrane region" description="Helical" evidence="9">
    <location>
        <begin position="174"/>
        <end position="198"/>
    </location>
</feature>
<organism evidence="12 13">
    <name type="scientific">Tolypocladium paradoxum</name>
    <dbReference type="NCBI Taxonomy" id="94208"/>
    <lineage>
        <taxon>Eukaryota</taxon>
        <taxon>Fungi</taxon>
        <taxon>Dikarya</taxon>
        <taxon>Ascomycota</taxon>
        <taxon>Pezizomycotina</taxon>
        <taxon>Sordariomycetes</taxon>
        <taxon>Hypocreomycetidae</taxon>
        <taxon>Hypocreales</taxon>
        <taxon>Ophiocordycipitaceae</taxon>
        <taxon>Tolypocladium</taxon>
    </lineage>
</organism>
<dbReference type="GO" id="GO:0003939">
    <property type="term" value="F:L-iditol 2-dehydrogenase (NAD+) activity"/>
    <property type="evidence" value="ECO:0007669"/>
    <property type="project" value="TreeGrafter"/>
</dbReference>
<dbReference type="AlphaFoldDB" id="A0A2S4L322"/>
<proteinExistence type="inferred from homology"/>
<dbReference type="InterPro" id="IPR013149">
    <property type="entry name" value="ADH-like_C"/>
</dbReference>
<keyword evidence="6" id="KW-0560">Oxidoreductase</keyword>
<dbReference type="Proteomes" id="UP000237481">
    <property type="component" value="Unassembled WGS sequence"/>
</dbReference>
<keyword evidence="9" id="KW-1133">Transmembrane helix</keyword>
<dbReference type="PANTHER" id="PTHR43161">
    <property type="entry name" value="SORBITOL DEHYDROGENASE"/>
    <property type="match status" value="1"/>
</dbReference>
<reference evidence="12 13" key="1">
    <citation type="submission" date="2018-01" db="EMBL/GenBank/DDBJ databases">
        <title>Harnessing the power of phylogenomics to disentangle the directionality and signatures of interkingdom host jumping in the parasitic fungal genus Tolypocladium.</title>
        <authorList>
            <person name="Quandt C.A."/>
            <person name="Patterson W."/>
            <person name="Spatafora J.W."/>
        </authorList>
    </citation>
    <scope>NUCLEOTIDE SEQUENCE [LARGE SCALE GENOMIC DNA]</scope>
    <source>
        <strain evidence="12 13">NRBC 100945</strain>
    </source>
</reference>
<keyword evidence="13" id="KW-1185">Reference proteome</keyword>
<keyword evidence="9" id="KW-0472">Membrane</keyword>
<dbReference type="PROSITE" id="PS00059">
    <property type="entry name" value="ADH_ZINC"/>
    <property type="match status" value="1"/>
</dbReference>
<dbReference type="InterPro" id="IPR002328">
    <property type="entry name" value="ADH_Zn_CS"/>
</dbReference>